<sequence>MPGVFVPYCSVFLPSHIETPQYPHTLTSHEPEYHLNHLCSMLSILLSMFHRIRITYDGDVTCPQLANQARKGSSLYDTPSSWSRCCLPPPSVATPRDVGASEYRVLSLLCVHMCKLVLNLHTISQSLLSTHISAPALMLPYTYIAVTVSTQDTTQITRDDRGGGSEGPGPPGLPTSLPTGATGACSACNCHRYIGSGGDRCKRHMCDHRPRLHSVRR</sequence>
<keyword evidence="3" id="KW-1185">Reference proteome</keyword>
<reference evidence="2" key="1">
    <citation type="submission" date="2019-10" db="EMBL/GenBank/DDBJ databases">
        <authorList>
            <consortium name="DOE Joint Genome Institute"/>
            <person name="Kuo A."/>
            <person name="Miyauchi S."/>
            <person name="Kiss E."/>
            <person name="Drula E."/>
            <person name="Kohler A."/>
            <person name="Sanchez-Garcia M."/>
            <person name="Andreopoulos B."/>
            <person name="Barry K.W."/>
            <person name="Bonito G."/>
            <person name="Buee M."/>
            <person name="Carver A."/>
            <person name="Chen C."/>
            <person name="Cichocki N."/>
            <person name="Clum A."/>
            <person name="Culley D."/>
            <person name="Crous P.W."/>
            <person name="Fauchery L."/>
            <person name="Girlanda M."/>
            <person name="Hayes R."/>
            <person name="Keri Z."/>
            <person name="LaButti K."/>
            <person name="Lipzen A."/>
            <person name="Lombard V."/>
            <person name="Magnuson J."/>
            <person name="Maillard F."/>
            <person name="Morin E."/>
            <person name="Murat C."/>
            <person name="Nolan M."/>
            <person name="Ohm R."/>
            <person name="Pangilinan J."/>
            <person name="Pereira M."/>
            <person name="Perotto S."/>
            <person name="Peter M."/>
            <person name="Riley R."/>
            <person name="Sitrit Y."/>
            <person name="Stielow B."/>
            <person name="Szollosi G."/>
            <person name="Zifcakova L."/>
            <person name="Stursova M."/>
            <person name="Spatafora J.W."/>
            <person name="Tedersoo L."/>
            <person name="Vaario L.-M."/>
            <person name="Yamada A."/>
            <person name="Yan M."/>
            <person name="Wang P."/>
            <person name="Xu J."/>
            <person name="Bruns T."/>
            <person name="Baldrian P."/>
            <person name="Vilgalys R."/>
            <person name="Henrissat B."/>
            <person name="Grigoriev I.V."/>
            <person name="Hibbett D."/>
            <person name="Nagy L.G."/>
            <person name="Martin F.M."/>
        </authorList>
    </citation>
    <scope>NUCLEOTIDE SEQUENCE</scope>
    <source>
        <strain evidence="2">Prilba</strain>
    </source>
</reference>
<dbReference type="Proteomes" id="UP000759537">
    <property type="component" value="Unassembled WGS sequence"/>
</dbReference>
<organism evidence="2 3">
    <name type="scientific">Russula ochroleuca</name>
    <dbReference type="NCBI Taxonomy" id="152965"/>
    <lineage>
        <taxon>Eukaryota</taxon>
        <taxon>Fungi</taxon>
        <taxon>Dikarya</taxon>
        <taxon>Basidiomycota</taxon>
        <taxon>Agaricomycotina</taxon>
        <taxon>Agaricomycetes</taxon>
        <taxon>Russulales</taxon>
        <taxon>Russulaceae</taxon>
        <taxon>Russula</taxon>
    </lineage>
</organism>
<gene>
    <name evidence="2" type="ORF">DFH94DRAFT_713159</name>
</gene>
<comment type="caution">
    <text evidence="2">The sequence shown here is derived from an EMBL/GenBank/DDBJ whole genome shotgun (WGS) entry which is preliminary data.</text>
</comment>
<proteinExistence type="predicted"/>
<protein>
    <submittedName>
        <fullName evidence="2">Uncharacterized protein</fullName>
    </submittedName>
</protein>
<name>A0A9P5N5I2_9AGAM</name>
<evidence type="ECO:0000256" key="1">
    <source>
        <dbReference type="SAM" id="MobiDB-lite"/>
    </source>
</evidence>
<feature type="region of interest" description="Disordered" evidence="1">
    <location>
        <begin position="154"/>
        <end position="176"/>
    </location>
</feature>
<evidence type="ECO:0000313" key="3">
    <source>
        <dbReference type="Proteomes" id="UP000759537"/>
    </source>
</evidence>
<accession>A0A9P5N5I2</accession>
<dbReference type="EMBL" id="WHVB01000002">
    <property type="protein sequence ID" value="KAF8486400.1"/>
    <property type="molecule type" value="Genomic_DNA"/>
</dbReference>
<reference evidence="2" key="2">
    <citation type="journal article" date="2020" name="Nat. Commun.">
        <title>Large-scale genome sequencing of mycorrhizal fungi provides insights into the early evolution of symbiotic traits.</title>
        <authorList>
            <person name="Miyauchi S."/>
            <person name="Kiss E."/>
            <person name="Kuo A."/>
            <person name="Drula E."/>
            <person name="Kohler A."/>
            <person name="Sanchez-Garcia M."/>
            <person name="Morin E."/>
            <person name="Andreopoulos B."/>
            <person name="Barry K.W."/>
            <person name="Bonito G."/>
            <person name="Buee M."/>
            <person name="Carver A."/>
            <person name="Chen C."/>
            <person name="Cichocki N."/>
            <person name="Clum A."/>
            <person name="Culley D."/>
            <person name="Crous P.W."/>
            <person name="Fauchery L."/>
            <person name="Girlanda M."/>
            <person name="Hayes R.D."/>
            <person name="Keri Z."/>
            <person name="LaButti K."/>
            <person name="Lipzen A."/>
            <person name="Lombard V."/>
            <person name="Magnuson J."/>
            <person name="Maillard F."/>
            <person name="Murat C."/>
            <person name="Nolan M."/>
            <person name="Ohm R.A."/>
            <person name="Pangilinan J."/>
            <person name="Pereira M.F."/>
            <person name="Perotto S."/>
            <person name="Peter M."/>
            <person name="Pfister S."/>
            <person name="Riley R."/>
            <person name="Sitrit Y."/>
            <person name="Stielow J.B."/>
            <person name="Szollosi G."/>
            <person name="Zifcakova L."/>
            <person name="Stursova M."/>
            <person name="Spatafora J.W."/>
            <person name="Tedersoo L."/>
            <person name="Vaario L.M."/>
            <person name="Yamada A."/>
            <person name="Yan M."/>
            <person name="Wang P."/>
            <person name="Xu J."/>
            <person name="Bruns T."/>
            <person name="Baldrian P."/>
            <person name="Vilgalys R."/>
            <person name="Dunand C."/>
            <person name="Henrissat B."/>
            <person name="Grigoriev I.V."/>
            <person name="Hibbett D."/>
            <person name="Nagy L.G."/>
            <person name="Martin F.M."/>
        </authorList>
    </citation>
    <scope>NUCLEOTIDE SEQUENCE</scope>
    <source>
        <strain evidence="2">Prilba</strain>
    </source>
</reference>
<evidence type="ECO:0000313" key="2">
    <source>
        <dbReference type="EMBL" id="KAF8486400.1"/>
    </source>
</evidence>
<dbReference type="AlphaFoldDB" id="A0A9P5N5I2"/>